<comment type="function">
    <text evidence="4 5">Cell division protein that is part of the divisome complex and is recruited early to the Z-ring. Probably stimulates Z-ring formation, perhaps through the cross-linking of FtsZ protofilaments. Its function overlaps with FtsA.</text>
</comment>
<comment type="subunit">
    <text evidence="5">Homodimer. Interacts with FtsZ.</text>
</comment>
<evidence type="ECO:0000313" key="6">
    <source>
        <dbReference type="EMBL" id="HIV61360.1"/>
    </source>
</evidence>
<dbReference type="GO" id="GO:0043093">
    <property type="term" value="P:FtsZ-dependent cytokinesis"/>
    <property type="evidence" value="ECO:0007669"/>
    <property type="project" value="UniProtKB-UniRule"/>
</dbReference>
<dbReference type="InterPro" id="IPR038594">
    <property type="entry name" value="SepF-like_sf"/>
</dbReference>
<gene>
    <name evidence="5" type="primary">sepF</name>
    <name evidence="6" type="ORF">H9746_00685</name>
</gene>
<dbReference type="GO" id="GO:0000917">
    <property type="term" value="P:division septum assembly"/>
    <property type="evidence" value="ECO:0007669"/>
    <property type="project" value="UniProtKB-KW"/>
</dbReference>
<dbReference type="InterPro" id="IPR023052">
    <property type="entry name" value="Cell_div_SepF"/>
</dbReference>
<keyword evidence="5" id="KW-0963">Cytoplasm</keyword>
<reference evidence="6" key="2">
    <citation type="submission" date="2021-04" db="EMBL/GenBank/DDBJ databases">
        <authorList>
            <person name="Gilroy R."/>
        </authorList>
    </citation>
    <scope>NUCLEOTIDE SEQUENCE</scope>
    <source>
        <strain evidence="6">CHK193-4272</strain>
    </source>
</reference>
<evidence type="ECO:0000256" key="5">
    <source>
        <dbReference type="HAMAP-Rule" id="MF_01197"/>
    </source>
</evidence>
<keyword evidence="1 5" id="KW-0132">Cell division</keyword>
<sequence>MGFVDNLRNAWNSFTGNSYDDEYEDNTVYSQDMYSGVNMTSSAPNYSYYQQPTYEQQPEETFTPTVNKSENLVTEIAMVKPSDMESVRDAATHLIKNRAVVLSLKNTESSLARRWLDYLGGATYAVDGKINRIAPYTYLLTPKGVELVSGFETEA</sequence>
<evidence type="ECO:0000256" key="2">
    <source>
        <dbReference type="ARBA" id="ARBA00023210"/>
    </source>
</evidence>
<reference evidence="6" key="1">
    <citation type="journal article" date="2021" name="PeerJ">
        <title>Extensive microbial diversity within the chicken gut microbiome revealed by metagenomics and culture.</title>
        <authorList>
            <person name="Gilroy R."/>
            <person name="Ravi A."/>
            <person name="Getino M."/>
            <person name="Pursley I."/>
            <person name="Horton D.L."/>
            <person name="Alikhan N.F."/>
            <person name="Baker D."/>
            <person name="Gharbi K."/>
            <person name="Hall N."/>
            <person name="Watson M."/>
            <person name="Adriaenssens E.M."/>
            <person name="Foster-Nyarko E."/>
            <person name="Jarju S."/>
            <person name="Secka A."/>
            <person name="Antonio M."/>
            <person name="Oren A."/>
            <person name="Chaudhuri R.R."/>
            <person name="La Ragione R."/>
            <person name="Hildebrand F."/>
            <person name="Pallen M.J."/>
        </authorList>
    </citation>
    <scope>NUCLEOTIDE SEQUENCE</scope>
    <source>
        <strain evidence="6">CHK193-4272</strain>
    </source>
</reference>
<dbReference type="AlphaFoldDB" id="A0A9D1PGG3"/>
<evidence type="ECO:0000313" key="7">
    <source>
        <dbReference type="Proteomes" id="UP000886808"/>
    </source>
</evidence>
<comment type="caution">
    <text evidence="6">The sequence shown here is derived from an EMBL/GenBank/DDBJ whole genome shotgun (WGS) entry which is preliminary data.</text>
</comment>
<comment type="subcellular location">
    <subcellularLocation>
        <location evidence="5">Cytoplasm</location>
    </subcellularLocation>
    <text evidence="5">Localizes to the division site, in a FtsZ-dependent manner.</text>
</comment>
<accession>A0A9D1PGG3</accession>
<evidence type="ECO:0000256" key="1">
    <source>
        <dbReference type="ARBA" id="ARBA00022618"/>
    </source>
</evidence>
<name>A0A9D1PGG3_9FIRM</name>
<evidence type="ECO:0000256" key="3">
    <source>
        <dbReference type="ARBA" id="ARBA00023306"/>
    </source>
</evidence>
<dbReference type="Gene3D" id="3.30.110.150">
    <property type="entry name" value="SepF-like protein"/>
    <property type="match status" value="1"/>
</dbReference>
<dbReference type="PANTHER" id="PTHR35798">
    <property type="entry name" value="CELL DIVISION PROTEIN SEPF"/>
    <property type="match status" value="1"/>
</dbReference>
<keyword evidence="3 5" id="KW-0131">Cell cycle</keyword>
<keyword evidence="2 5" id="KW-0717">Septation</keyword>
<proteinExistence type="inferred from homology"/>
<dbReference type="InterPro" id="IPR007561">
    <property type="entry name" value="Cell_div_SepF/SepF-rel"/>
</dbReference>
<dbReference type="PANTHER" id="PTHR35798:SF1">
    <property type="entry name" value="CELL DIVISION PROTEIN SEPF"/>
    <property type="match status" value="1"/>
</dbReference>
<dbReference type="EMBL" id="DXIE01000006">
    <property type="protein sequence ID" value="HIV61360.1"/>
    <property type="molecule type" value="Genomic_DNA"/>
</dbReference>
<dbReference type="HAMAP" id="MF_01197">
    <property type="entry name" value="SepF"/>
    <property type="match status" value="1"/>
</dbReference>
<dbReference type="Pfam" id="PF04472">
    <property type="entry name" value="SepF"/>
    <property type="match status" value="1"/>
</dbReference>
<comment type="similarity">
    <text evidence="5">Belongs to the SepF family.</text>
</comment>
<dbReference type="Proteomes" id="UP000886808">
    <property type="component" value="Unassembled WGS sequence"/>
</dbReference>
<organism evidence="6 7">
    <name type="scientific">Candidatus Butyricicoccus avistercoris</name>
    <dbReference type="NCBI Taxonomy" id="2838518"/>
    <lineage>
        <taxon>Bacteria</taxon>
        <taxon>Bacillati</taxon>
        <taxon>Bacillota</taxon>
        <taxon>Clostridia</taxon>
        <taxon>Eubacteriales</taxon>
        <taxon>Butyricicoccaceae</taxon>
        <taxon>Butyricicoccus</taxon>
    </lineage>
</organism>
<dbReference type="GO" id="GO:0005737">
    <property type="term" value="C:cytoplasm"/>
    <property type="evidence" value="ECO:0007669"/>
    <property type="project" value="UniProtKB-SubCell"/>
</dbReference>
<protein>
    <recommendedName>
        <fullName evidence="5">Cell division protein SepF</fullName>
    </recommendedName>
</protein>
<evidence type="ECO:0000256" key="4">
    <source>
        <dbReference type="ARBA" id="ARBA00044936"/>
    </source>
</evidence>